<sequence length="298" mass="34608">MGFQRIHTSLWLQQVRNKKLILEDNEHNSIIMDVDREQARLLRLMNEVLTDVEFDDETDEGEGDNLEEREDGSGTEQDLDFDTDSDSPDEDLCFVGKDQTTKWKKDAPRKNIRTKAKNIIKHLPVPVGPVKGLTEFIDIWTCLIDDTILNIVVENTNKSIDSVLDNYSRSRNAQPTTLPEVKALFGLLYLAGTRKANHLNAEDLWKTNGTAIESFRLTMSLYRFRFLLRHLRFDDKNTRADRVQLDKLAPIRNLFDHFISNCKKNYSHSEFVLCVTQKCGTLPIWKYTWENNHHALLN</sequence>
<dbReference type="Pfam" id="PF13843">
    <property type="entry name" value="DDE_Tnp_1_7"/>
    <property type="match status" value="1"/>
</dbReference>
<evidence type="ECO:0000259" key="2">
    <source>
        <dbReference type="Pfam" id="PF13843"/>
    </source>
</evidence>
<feature type="compositionally biased region" description="Acidic residues" evidence="1">
    <location>
        <begin position="53"/>
        <end position="70"/>
    </location>
</feature>
<feature type="region of interest" description="Disordered" evidence="1">
    <location>
        <begin position="53"/>
        <end position="88"/>
    </location>
</feature>
<organism evidence="3 4">
    <name type="scientific">Popillia japonica</name>
    <name type="common">Japanese beetle</name>
    <dbReference type="NCBI Taxonomy" id="7064"/>
    <lineage>
        <taxon>Eukaryota</taxon>
        <taxon>Metazoa</taxon>
        <taxon>Ecdysozoa</taxon>
        <taxon>Arthropoda</taxon>
        <taxon>Hexapoda</taxon>
        <taxon>Insecta</taxon>
        <taxon>Pterygota</taxon>
        <taxon>Neoptera</taxon>
        <taxon>Endopterygota</taxon>
        <taxon>Coleoptera</taxon>
        <taxon>Polyphaga</taxon>
        <taxon>Scarabaeiformia</taxon>
        <taxon>Scarabaeidae</taxon>
        <taxon>Rutelinae</taxon>
        <taxon>Popillia</taxon>
    </lineage>
</organism>
<evidence type="ECO:0000256" key="1">
    <source>
        <dbReference type="SAM" id="MobiDB-lite"/>
    </source>
</evidence>
<feature type="compositionally biased region" description="Acidic residues" evidence="1">
    <location>
        <begin position="77"/>
        <end position="88"/>
    </location>
</feature>
<dbReference type="Proteomes" id="UP001458880">
    <property type="component" value="Unassembled WGS sequence"/>
</dbReference>
<dbReference type="PANTHER" id="PTHR46599:SF3">
    <property type="entry name" value="PIGGYBAC TRANSPOSABLE ELEMENT-DERIVED PROTEIN 4"/>
    <property type="match status" value="1"/>
</dbReference>
<dbReference type="InterPro" id="IPR029526">
    <property type="entry name" value="PGBD"/>
</dbReference>
<dbReference type="AlphaFoldDB" id="A0AAW1JBQ5"/>
<reference evidence="3 4" key="1">
    <citation type="journal article" date="2024" name="BMC Genomics">
        <title>De novo assembly and annotation of Popillia japonica's genome with initial clues to its potential as an invasive pest.</title>
        <authorList>
            <person name="Cucini C."/>
            <person name="Boschi S."/>
            <person name="Funari R."/>
            <person name="Cardaioli E."/>
            <person name="Iannotti N."/>
            <person name="Marturano G."/>
            <person name="Paoli F."/>
            <person name="Bruttini M."/>
            <person name="Carapelli A."/>
            <person name="Frati F."/>
            <person name="Nardi F."/>
        </authorList>
    </citation>
    <scope>NUCLEOTIDE SEQUENCE [LARGE SCALE GENOMIC DNA]</scope>
    <source>
        <strain evidence="3">DMR45628</strain>
    </source>
</reference>
<gene>
    <name evidence="3" type="ORF">QE152_g31211</name>
</gene>
<dbReference type="EMBL" id="JASPKY010000436">
    <property type="protein sequence ID" value="KAK9700517.1"/>
    <property type="molecule type" value="Genomic_DNA"/>
</dbReference>
<feature type="domain" description="PiggyBac transposable element-derived protein" evidence="2">
    <location>
        <begin position="139"/>
        <end position="272"/>
    </location>
</feature>
<dbReference type="PANTHER" id="PTHR46599">
    <property type="entry name" value="PIGGYBAC TRANSPOSABLE ELEMENT-DERIVED PROTEIN 4"/>
    <property type="match status" value="1"/>
</dbReference>
<name>A0AAW1JBQ5_POPJA</name>
<protein>
    <submittedName>
        <fullName evidence="3">Transposase IS4</fullName>
    </submittedName>
</protein>
<evidence type="ECO:0000313" key="3">
    <source>
        <dbReference type="EMBL" id="KAK9700517.1"/>
    </source>
</evidence>
<proteinExistence type="predicted"/>
<keyword evidence="4" id="KW-1185">Reference proteome</keyword>
<comment type="caution">
    <text evidence="3">The sequence shown here is derived from an EMBL/GenBank/DDBJ whole genome shotgun (WGS) entry which is preliminary data.</text>
</comment>
<evidence type="ECO:0000313" key="4">
    <source>
        <dbReference type="Proteomes" id="UP001458880"/>
    </source>
</evidence>
<accession>A0AAW1JBQ5</accession>